<feature type="domain" description="VOC" evidence="1">
    <location>
        <begin position="1"/>
        <end position="125"/>
    </location>
</feature>
<dbReference type="InterPro" id="IPR058997">
    <property type="entry name" value="YycE-like_C"/>
</dbReference>
<accession>A0A742QT21</accession>
<dbReference type="EMBL" id="DAAUKA010000003">
    <property type="protein sequence ID" value="HAF1580120.1"/>
    <property type="molecule type" value="Genomic_DNA"/>
</dbReference>
<evidence type="ECO:0000259" key="1">
    <source>
        <dbReference type="PROSITE" id="PS51819"/>
    </source>
</evidence>
<dbReference type="SUPFAM" id="SSF54593">
    <property type="entry name" value="Glyoxalase/Bleomycin resistance protein/Dihydroxybiphenyl dioxygenase"/>
    <property type="match status" value="1"/>
</dbReference>
<organism evidence="2">
    <name type="scientific">Salmonella enterica</name>
    <name type="common">Salmonella choleraesuis</name>
    <dbReference type="NCBI Taxonomy" id="28901"/>
    <lineage>
        <taxon>Bacteria</taxon>
        <taxon>Pseudomonadati</taxon>
        <taxon>Pseudomonadota</taxon>
        <taxon>Gammaproteobacteria</taxon>
        <taxon>Enterobacterales</taxon>
        <taxon>Enterobacteriaceae</taxon>
        <taxon>Salmonella</taxon>
    </lineage>
</organism>
<reference evidence="2" key="2">
    <citation type="submission" date="2020-02" db="EMBL/GenBank/DDBJ databases">
        <authorList>
            <consortium name="NCBI Pathogen Detection Project"/>
        </authorList>
    </citation>
    <scope>NUCLEOTIDE SEQUENCE</scope>
    <source>
        <strain evidence="2">MA.08ba 7043</strain>
    </source>
</reference>
<dbReference type="Gene3D" id="3.10.180.10">
    <property type="entry name" value="2,3-Dihydroxybiphenyl 1,2-Dioxygenase, domain 1"/>
    <property type="match status" value="1"/>
</dbReference>
<protein>
    <submittedName>
        <fullName evidence="2">VOC family protein</fullName>
    </submittedName>
</protein>
<gene>
    <name evidence="2" type="ORF">G9B36_002312</name>
</gene>
<reference evidence="2" key="1">
    <citation type="journal article" date="2018" name="Genome Biol.">
        <title>SKESA: strategic k-mer extension for scrupulous assemblies.</title>
        <authorList>
            <person name="Souvorov A."/>
            <person name="Agarwala R."/>
            <person name="Lipman D.J."/>
        </authorList>
    </citation>
    <scope>NUCLEOTIDE SEQUENCE</scope>
    <source>
        <strain evidence="2">MA.08ba 7043</strain>
    </source>
</reference>
<dbReference type="Pfam" id="PF22658">
    <property type="entry name" value="YycE-like_N"/>
    <property type="match status" value="1"/>
</dbReference>
<proteinExistence type="predicted"/>
<dbReference type="InterPro" id="IPR058998">
    <property type="entry name" value="YycE-like_N"/>
</dbReference>
<dbReference type="PROSITE" id="PS51819">
    <property type="entry name" value="VOC"/>
    <property type="match status" value="1"/>
</dbReference>
<evidence type="ECO:0000313" key="2">
    <source>
        <dbReference type="EMBL" id="HAF1580120.1"/>
    </source>
</evidence>
<dbReference type="AlphaFoldDB" id="A0A742QT21"/>
<name>A0A742QT21_SALER</name>
<dbReference type="Pfam" id="PF22659">
    <property type="entry name" value="YycE-like_C"/>
    <property type="match status" value="1"/>
</dbReference>
<comment type="caution">
    <text evidence="2">The sequence shown here is derived from an EMBL/GenBank/DDBJ whole genome shotgun (WGS) entry which is preliminary data.</text>
</comment>
<dbReference type="InterPro" id="IPR037523">
    <property type="entry name" value="VOC_core"/>
</dbReference>
<sequence length="145" mass="16897">MLTHMRIAKPVTNLERSFLMYNQGLGLHKIAEFEDHDGFNGIMLGRGDLQWHIEFTFCHNHPVQPLPTEEDLLVLYYSDENEWMSACKRMIDAGFRVSTSFNPYWDVNGKTFVDRDGYRVVMQNKAWHGITSNKYCYVATTLLQA</sequence>
<dbReference type="InterPro" id="IPR029068">
    <property type="entry name" value="Glyas_Bleomycin-R_OHBP_Dase"/>
</dbReference>